<name>X1FRP7_9ZZZZ</name>
<comment type="caution">
    <text evidence="1">The sequence shown here is derived from an EMBL/GenBank/DDBJ whole genome shotgun (WGS) entry which is preliminary data.</text>
</comment>
<gene>
    <name evidence="1" type="ORF">S03H2_37111</name>
</gene>
<protein>
    <submittedName>
        <fullName evidence="1">Uncharacterized protein</fullName>
    </submittedName>
</protein>
<proteinExistence type="predicted"/>
<organism evidence="1">
    <name type="scientific">marine sediment metagenome</name>
    <dbReference type="NCBI Taxonomy" id="412755"/>
    <lineage>
        <taxon>unclassified sequences</taxon>
        <taxon>metagenomes</taxon>
        <taxon>ecological metagenomes</taxon>
    </lineage>
</organism>
<dbReference type="EMBL" id="BARU01022814">
    <property type="protein sequence ID" value="GAH47652.1"/>
    <property type="molecule type" value="Genomic_DNA"/>
</dbReference>
<evidence type="ECO:0000313" key="1">
    <source>
        <dbReference type="EMBL" id="GAH47652.1"/>
    </source>
</evidence>
<reference evidence="1" key="1">
    <citation type="journal article" date="2014" name="Front. Microbiol.">
        <title>High frequency of phylogenetically diverse reductive dehalogenase-homologous genes in deep subseafloor sedimentary metagenomes.</title>
        <authorList>
            <person name="Kawai M."/>
            <person name="Futagami T."/>
            <person name="Toyoda A."/>
            <person name="Takaki Y."/>
            <person name="Nishi S."/>
            <person name="Hori S."/>
            <person name="Arai W."/>
            <person name="Tsubouchi T."/>
            <person name="Morono Y."/>
            <person name="Uchiyama I."/>
            <person name="Ito T."/>
            <person name="Fujiyama A."/>
            <person name="Inagaki F."/>
            <person name="Takami H."/>
        </authorList>
    </citation>
    <scope>NUCLEOTIDE SEQUENCE</scope>
    <source>
        <strain evidence="1">Expedition CK06-06</strain>
    </source>
</reference>
<dbReference type="AlphaFoldDB" id="X1FRP7"/>
<accession>X1FRP7</accession>
<sequence length="187" mass="20605">MIPDSFTARPGRHRSIRIIAKLPKSEKIYPNYYATLNFHATYTDGQSAGKNTSLILLENAKIKGKPAAQIIKASLAAEEGSRYIIRTRSANVGNVHFTPECKAIVTRPDGAPVLESALSGQRQVMLPLEIRDFSGILDFSGVEEGIYRLIVSMDYGEKTKEVSKILPIQVSLEEGEKIVTVISVNEE</sequence>